<dbReference type="InterPro" id="IPR050990">
    <property type="entry name" value="UPF0237/GcvR_regulator"/>
</dbReference>
<dbReference type="EMBL" id="JBJUVG010000002">
    <property type="protein sequence ID" value="MFM9413107.1"/>
    <property type="molecule type" value="Genomic_DNA"/>
</dbReference>
<dbReference type="SUPFAM" id="SSF55021">
    <property type="entry name" value="ACT-like"/>
    <property type="match status" value="1"/>
</dbReference>
<protein>
    <recommendedName>
        <fullName evidence="1">UPF0237 protein ACKQTC_01820</fullName>
    </recommendedName>
</protein>
<dbReference type="CDD" id="cd04872">
    <property type="entry name" value="ACT_1ZPV"/>
    <property type="match status" value="1"/>
</dbReference>
<dbReference type="InterPro" id="IPR002912">
    <property type="entry name" value="ACT_dom"/>
</dbReference>
<evidence type="ECO:0000259" key="2">
    <source>
        <dbReference type="PROSITE" id="PS51671"/>
    </source>
</evidence>
<comment type="similarity">
    <text evidence="1">Belongs to the UPF0237 family.</text>
</comment>
<dbReference type="Proteomes" id="UP001631949">
    <property type="component" value="Unassembled WGS sequence"/>
</dbReference>
<sequence>METQTIKAVITVVGKDHQGIISRVSTELAKNSVNILDISQTIIDGFFSMIMVVDISSATIQLSDLNEALQGIAEETKTQITCQHEDIFNFMHRV</sequence>
<evidence type="ECO:0000313" key="4">
    <source>
        <dbReference type="Proteomes" id="UP001631949"/>
    </source>
</evidence>
<dbReference type="PANTHER" id="PTHR34875:SF6">
    <property type="entry name" value="UPF0237 PROTEIN MJ1558"/>
    <property type="match status" value="1"/>
</dbReference>
<dbReference type="NCBIfam" id="NF001220">
    <property type="entry name" value="PRK00194.1"/>
    <property type="match status" value="1"/>
</dbReference>
<name>A0ABW9GY52_9FIRM</name>
<dbReference type="PROSITE" id="PS51671">
    <property type="entry name" value="ACT"/>
    <property type="match status" value="1"/>
</dbReference>
<gene>
    <name evidence="3" type="ORF">ACKQTC_01820</name>
</gene>
<dbReference type="Pfam" id="PF13740">
    <property type="entry name" value="ACT_6"/>
    <property type="match status" value="1"/>
</dbReference>
<evidence type="ECO:0000256" key="1">
    <source>
        <dbReference type="HAMAP-Rule" id="MF_01054"/>
    </source>
</evidence>
<comment type="caution">
    <text evidence="3">The sequence shown here is derived from an EMBL/GenBank/DDBJ whole genome shotgun (WGS) entry which is preliminary data.</text>
</comment>
<keyword evidence="4" id="KW-1185">Reference proteome</keyword>
<accession>A0ABW9GY52</accession>
<dbReference type="Gene3D" id="3.30.70.260">
    <property type="match status" value="1"/>
</dbReference>
<organism evidence="3 4">
    <name type="scientific">Peptococcus simiae</name>
    <dbReference type="NCBI Taxonomy" id="1643805"/>
    <lineage>
        <taxon>Bacteria</taxon>
        <taxon>Bacillati</taxon>
        <taxon>Bacillota</taxon>
        <taxon>Clostridia</taxon>
        <taxon>Eubacteriales</taxon>
        <taxon>Peptococcaceae</taxon>
        <taxon>Peptococcus</taxon>
    </lineage>
</organism>
<dbReference type="InterPro" id="IPR022986">
    <property type="entry name" value="UPF0237_ACT"/>
</dbReference>
<dbReference type="InterPro" id="IPR045865">
    <property type="entry name" value="ACT-like_dom_sf"/>
</dbReference>
<evidence type="ECO:0000313" key="3">
    <source>
        <dbReference type="EMBL" id="MFM9413107.1"/>
    </source>
</evidence>
<feature type="domain" description="ACT" evidence="2">
    <location>
        <begin position="9"/>
        <end position="83"/>
    </location>
</feature>
<dbReference type="PANTHER" id="PTHR34875">
    <property type="entry name" value="UPF0237 PROTEIN MJ1558"/>
    <property type="match status" value="1"/>
</dbReference>
<proteinExistence type="inferred from homology"/>
<reference evidence="3 4" key="1">
    <citation type="journal article" date="2016" name="Int. J. Syst. Evol. Microbiol.">
        <title>Peptococcus simiae sp. nov., isolated from rhesus macaque faeces and emended description of the genus Peptococcus.</title>
        <authorList>
            <person name="Shkoporov A.N."/>
            <person name="Efimov B.A."/>
            <person name="Kondova I."/>
            <person name="Ouwerling B."/>
            <person name="Chaplin A.V."/>
            <person name="Shcherbakova V.A."/>
            <person name="Langermans J.A.M."/>
        </authorList>
    </citation>
    <scope>NUCLEOTIDE SEQUENCE [LARGE SCALE GENOMIC DNA]</scope>
    <source>
        <strain evidence="3 4">M108</strain>
    </source>
</reference>
<dbReference type="HAMAP" id="MF_01054">
    <property type="entry name" value="UPF0237"/>
    <property type="match status" value="1"/>
</dbReference>
<dbReference type="RefSeq" id="WP_408976725.1">
    <property type="nucleotide sequence ID" value="NZ_JBJUVG010000002.1"/>
</dbReference>